<dbReference type="Gene3D" id="2.60.40.420">
    <property type="entry name" value="Cupredoxins - blue copper proteins"/>
    <property type="match status" value="4"/>
</dbReference>
<feature type="domain" description="Plastocyanin-like" evidence="5">
    <location>
        <begin position="243"/>
        <end position="382"/>
    </location>
</feature>
<dbReference type="PANTHER" id="PTHR11709:SF71">
    <property type="entry name" value="OXIDOREDUCTASE TPCJ"/>
    <property type="match status" value="1"/>
</dbReference>
<protein>
    <recommendedName>
        <fullName evidence="10">Laccase</fullName>
    </recommendedName>
</protein>
<dbReference type="GO" id="GO:0016491">
    <property type="term" value="F:oxidoreductase activity"/>
    <property type="evidence" value="ECO:0007669"/>
    <property type="project" value="UniProtKB-KW"/>
</dbReference>
<feature type="domain" description="Plastocyanin-like" evidence="7">
    <location>
        <begin position="125"/>
        <end position="232"/>
    </location>
</feature>
<keyword evidence="4" id="KW-0186">Copper</keyword>
<dbReference type="PROSITE" id="PS00080">
    <property type="entry name" value="MULTICOPPER_OXIDASE2"/>
    <property type="match status" value="1"/>
</dbReference>
<dbReference type="InterPro" id="IPR045087">
    <property type="entry name" value="Cu-oxidase_fam"/>
</dbReference>
<dbReference type="Pfam" id="PF07732">
    <property type="entry name" value="Cu-oxidase_3"/>
    <property type="match status" value="1"/>
</dbReference>
<dbReference type="Pfam" id="PF00394">
    <property type="entry name" value="Cu-oxidase"/>
    <property type="match status" value="1"/>
</dbReference>
<keyword evidence="3" id="KW-0560">Oxidoreductase</keyword>
<reference evidence="8" key="1">
    <citation type="submission" date="2021-07" db="EMBL/GenBank/DDBJ databases">
        <authorList>
            <person name="Durling M."/>
        </authorList>
    </citation>
    <scope>NUCLEOTIDE SEQUENCE</scope>
</reference>
<dbReference type="FunFam" id="2.60.40.420:FF:000045">
    <property type="entry name" value="Laccase 2"/>
    <property type="match status" value="1"/>
</dbReference>
<dbReference type="GO" id="GO:0005507">
    <property type="term" value="F:copper ion binding"/>
    <property type="evidence" value="ECO:0007669"/>
    <property type="project" value="InterPro"/>
</dbReference>
<dbReference type="EMBL" id="CAJVRM010000003">
    <property type="protein sequence ID" value="CAG8970885.1"/>
    <property type="molecule type" value="Genomic_DNA"/>
</dbReference>
<proteinExistence type="inferred from homology"/>
<evidence type="ECO:0000256" key="3">
    <source>
        <dbReference type="ARBA" id="ARBA00023002"/>
    </source>
</evidence>
<organism evidence="8 9">
    <name type="scientific">Hymenoscyphus albidus</name>
    <dbReference type="NCBI Taxonomy" id="595503"/>
    <lineage>
        <taxon>Eukaryota</taxon>
        <taxon>Fungi</taxon>
        <taxon>Dikarya</taxon>
        <taxon>Ascomycota</taxon>
        <taxon>Pezizomycotina</taxon>
        <taxon>Leotiomycetes</taxon>
        <taxon>Helotiales</taxon>
        <taxon>Helotiaceae</taxon>
        <taxon>Hymenoscyphus</taxon>
    </lineage>
</organism>
<sequence length="688" mass="77368">MRFLESCWTAITYTLGFGSISPWNGPGSQHPISLEPVLAGHGAPHVVDDTPRFRPPNGPEHSRFICEYPQMKGWRDCSTSRDRGCWLRGPGDKKFDINTNYENNTPIGVLRKYTLDVDDMELHPDGFKNLGGKVFNKTFPGPWIQACWGDDIEITVRNHLKYNGTTIHWHGIRLLNNMESDGVNGVTQCPIAPGDEYTYKFKAQQYGTSWYHSHYSLQYGDGMKGPLTIYGPSSDEYDLAIDPILMSDWSHRSAFEDFQKELDPSHGRPLMISVLLNDQGRYNCSEIEKQQGNCTETPPTYYNTTVQAGKKYLLRIINTSVDNTFIFTIDNHNLTVISADFVPIKPYVTNAVLVGIGQRYHVILEAKPTITTSKKNFWIRTVVPQGCSGFPQGSPPEEKNGILNYEGSDIKPPETAKGKFDETCSDEPYDKLIPIVPWQIGDPVNEQQSSTFQVGLTQVDPTTGKYPGQHNYSRWDIGGEPMFLNFSNPTINNLHQGTVWPAQVGVIQSTNTPAVTAESWIYLVVTATGFPFSSAPKNFIPAAHPIHLHGHDFAILQQSEKPFWAPLIHLHGHDFAILQQSEKPFWAPLVKIKKDNPPRRDVALLPANGYLLLAFKADNPGAWLMHCHIAWHASSGLALQILERERAIDISPAHMKETTRVCDNWNAWVGDRRNHWNSTGEFQDDSGI</sequence>
<dbReference type="PROSITE" id="PS00079">
    <property type="entry name" value="MULTICOPPER_OXIDASE1"/>
    <property type="match status" value="1"/>
</dbReference>
<evidence type="ECO:0000259" key="7">
    <source>
        <dbReference type="Pfam" id="PF07732"/>
    </source>
</evidence>
<dbReference type="CDD" id="cd13854">
    <property type="entry name" value="CuRO_1_MaLCC_like"/>
    <property type="match status" value="1"/>
</dbReference>
<gene>
    <name evidence="8" type="ORF">HYALB_00000864</name>
</gene>
<evidence type="ECO:0000256" key="4">
    <source>
        <dbReference type="ARBA" id="ARBA00023008"/>
    </source>
</evidence>
<dbReference type="Proteomes" id="UP000701801">
    <property type="component" value="Unassembled WGS sequence"/>
</dbReference>
<keyword evidence="2" id="KW-0479">Metal-binding</keyword>
<dbReference type="FunFam" id="2.60.40.420:FF:000021">
    <property type="entry name" value="Extracellular dihydrogeodin oxidase/laccase"/>
    <property type="match status" value="1"/>
</dbReference>
<dbReference type="CDD" id="cd13901">
    <property type="entry name" value="CuRO_3_MaLCC_like"/>
    <property type="match status" value="1"/>
</dbReference>
<evidence type="ECO:0000256" key="1">
    <source>
        <dbReference type="ARBA" id="ARBA00010609"/>
    </source>
</evidence>
<dbReference type="OrthoDB" id="2121828at2759"/>
<dbReference type="CDD" id="cd13880">
    <property type="entry name" value="CuRO_2_MaLCC_like"/>
    <property type="match status" value="1"/>
</dbReference>
<comment type="caution">
    <text evidence="8">The sequence shown here is derived from an EMBL/GenBank/DDBJ whole genome shotgun (WGS) entry which is preliminary data.</text>
</comment>
<evidence type="ECO:0000313" key="9">
    <source>
        <dbReference type="Proteomes" id="UP000701801"/>
    </source>
</evidence>
<dbReference type="InterPro" id="IPR001117">
    <property type="entry name" value="Cu-oxidase_2nd"/>
</dbReference>
<dbReference type="InterPro" id="IPR002355">
    <property type="entry name" value="Cu_oxidase_Cu_BS"/>
</dbReference>
<accession>A0A9N9LCW3</accession>
<dbReference type="InterPro" id="IPR008972">
    <property type="entry name" value="Cupredoxin"/>
</dbReference>
<dbReference type="SUPFAM" id="SSF49503">
    <property type="entry name" value="Cupredoxins"/>
    <property type="match status" value="3"/>
</dbReference>
<comment type="similarity">
    <text evidence="1">Belongs to the multicopper oxidase family.</text>
</comment>
<evidence type="ECO:0000256" key="2">
    <source>
        <dbReference type="ARBA" id="ARBA00022723"/>
    </source>
</evidence>
<name>A0A9N9LCW3_9HELO</name>
<dbReference type="InterPro" id="IPR033138">
    <property type="entry name" value="Cu_oxidase_CS"/>
</dbReference>
<keyword evidence="9" id="KW-1185">Reference proteome</keyword>
<dbReference type="PANTHER" id="PTHR11709">
    <property type="entry name" value="MULTI-COPPER OXIDASE"/>
    <property type="match status" value="1"/>
</dbReference>
<feature type="domain" description="Plastocyanin-like" evidence="6">
    <location>
        <begin position="568"/>
        <end position="645"/>
    </location>
</feature>
<evidence type="ECO:0000313" key="8">
    <source>
        <dbReference type="EMBL" id="CAG8970885.1"/>
    </source>
</evidence>
<evidence type="ECO:0000259" key="6">
    <source>
        <dbReference type="Pfam" id="PF07731"/>
    </source>
</evidence>
<evidence type="ECO:0008006" key="10">
    <source>
        <dbReference type="Google" id="ProtNLM"/>
    </source>
</evidence>
<feature type="domain" description="Plastocyanin-like" evidence="6">
    <location>
        <begin position="485"/>
        <end position="562"/>
    </location>
</feature>
<dbReference type="InterPro" id="IPR011707">
    <property type="entry name" value="Cu-oxidase-like_N"/>
</dbReference>
<evidence type="ECO:0000259" key="5">
    <source>
        <dbReference type="Pfam" id="PF00394"/>
    </source>
</evidence>
<dbReference type="Pfam" id="PF07731">
    <property type="entry name" value="Cu-oxidase_2"/>
    <property type="match status" value="2"/>
</dbReference>
<dbReference type="AlphaFoldDB" id="A0A9N9LCW3"/>
<dbReference type="InterPro" id="IPR011706">
    <property type="entry name" value="Cu-oxidase_C"/>
</dbReference>